<evidence type="ECO:0000313" key="1">
    <source>
        <dbReference type="EMBL" id="KZA99955.1"/>
    </source>
</evidence>
<reference evidence="1" key="1">
    <citation type="submission" date="2016-03" db="EMBL/GenBank/DDBJ databases">
        <title>Microsymbionts genomes from the relict species Vavilovia formosa.</title>
        <authorList>
            <person name="Chirak E."/>
            <person name="Kimeklis A."/>
            <person name="Kopat V."/>
            <person name="Andronov E."/>
        </authorList>
    </citation>
    <scope>NUCLEOTIDE SEQUENCE [LARGE SCALE GENOMIC DNA]</scope>
    <source>
        <strain evidence="1">Vaf12</strain>
    </source>
</reference>
<name>A0A154IHQ1_RHILE</name>
<accession>A0A154IHQ1</accession>
<proteinExistence type="predicted"/>
<gene>
    <name evidence="1" type="ORF">A4A59_19460</name>
</gene>
<dbReference type="RefSeq" id="WP_062942382.1">
    <property type="nucleotide sequence ID" value="NZ_CP171844.1"/>
</dbReference>
<protein>
    <submittedName>
        <fullName evidence="1">Uncharacterized protein</fullName>
    </submittedName>
</protein>
<organism evidence="1">
    <name type="scientific">Rhizobium leguminosarum</name>
    <dbReference type="NCBI Taxonomy" id="384"/>
    <lineage>
        <taxon>Bacteria</taxon>
        <taxon>Pseudomonadati</taxon>
        <taxon>Pseudomonadota</taxon>
        <taxon>Alphaproteobacteria</taxon>
        <taxon>Hyphomicrobiales</taxon>
        <taxon>Rhizobiaceae</taxon>
        <taxon>Rhizobium/Agrobacterium group</taxon>
        <taxon>Rhizobium</taxon>
    </lineage>
</organism>
<dbReference type="EMBL" id="LVYU01000098">
    <property type="protein sequence ID" value="KZA99955.1"/>
    <property type="molecule type" value="Genomic_DNA"/>
</dbReference>
<sequence>MAKWIGRAIAAVVIAGVGYSVYDAYRAGYFTRPEMPDGAFSLSYRNGLRAIVVDVPNEQEVRRYFGFPTDVPFYLKDAWSFCSAPADEEKEQVAGFMKNREWPGERFEAVCKIKVDDDVVVRGLITSVPKL</sequence>
<comment type="caution">
    <text evidence="1">The sequence shown here is derived from an EMBL/GenBank/DDBJ whole genome shotgun (WGS) entry which is preliminary data.</text>
</comment>
<dbReference type="AlphaFoldDB" id="A0A154IHQ1"/>